<dbReference type="EMBL" id="SODV01000002">
    <property type="protein sequence ID" value="TDW96402.1"/>
    <property type="molecule type" value="Genomic_DNA"/>
</dbReference>
<dbReference type="AlphaFoldDB" id="A0A4V3GKN8"/>
<evidence type="ECO:0000256" key="1">
    <source>
        <dbReference type="SAM" id="SignalP"/>
    </source>
</evidence>
<evidence type="ECO:0000313" key="3">
    <source>
        <dbReference type="Proteomes" id="UP000294498"/>
    </source>
</evidence>
<name>A0A4V3GKN8_9BACT</name>
<evidence type="ECO:0008006" key="4">
    <source>
        <dbReference type="Google" id="ProtNLM"/>
    </source>
</evidence>
<comment type="caution">
    <text evidence="2">The sequence shown here is derived from an EMBL/GenBank/DDBJ whole genome shotgun (WGS) entry which is preliminary data.</text>
</comment>
<evidence type="ECO:0000313" key="2">
    <source>
        <dbReference type="EMBL" id="TDW96402.1"/>
    </source>
</evidence>
<organism evidence="2 3">
    <name type="scientific">Dinghuibacter silviterrae</name>
    <dbReference type="NCBI Taxonomy" id="1539049"/>
    <lineage>
        <taxon>Bacteria</taxon>
        <taxon>Pseudomonadati</taxon>
        <taxon>Bacteroidota</taxon>
        <taxon>Chitinophagia</taxon>
        <taxon>Chitinophagales</taxon>
        <taxon>Chitinophagaceae</taxon>
        <taxon>Dinghuibacter</taxon>
    </lineage>
</organism>
<feature type="signal peptide" evidence="1">
    <location>
        <begin position="1"/>
        <end position="15"/>
    </location>
</feature>
<keyword evidence="3" id="KW-1185">Reference proteome</keyword>
<keyword evidence="1" id="KW-0732">Signal</keyword>
<gene>
    <name evidence="2" type="ORF">EDB95_4231</name>
</gene>
<protein>
    <recommendedName>
        <fullName evidence="4">Tetratricopeptide repeat protein</fullName>
    </recommendedName>
</protein>
<feature type="chain" id="PRO_5020494570" description="Tetratricopeptide repeat protein" evidence="1">
    <location>
        <begin position="16"/>
        <end position="206"/>
    </location>
</feature>
<dbReference type="Proteomes" id="UP000294498">
    <property type="component" value="Unassembled WGS sequence"/>
</dbReference>
<reference evidence="2 3" key="1">
    <citation type="submission" date="2019-03" db="EMBL/GenBank/DDBJ databases">
        <title>Genomic Encyclopedia of Type Strains, Phase IV (KMG-IV): sequencing the most valuable type-strain genomes for metagenomic binning, comparative biology and taxonomic classification.</title>
        <authorList>
            <person name="Goeker M."/>
        </authorList>
    </citation>
    <scope>NUCLEOTIDE SEQUENCE [LARGE SCALE GENOMIC DNA]</scope>
    <source>
        <strain evidence="2 3">DSM 100059</strain>
    </source>
</reference>
<sequence length="206" mass="22680">MFIALALLTVGSAGAQSLSGSLGDAYTKLMSARDEGALMQAGNRFSLIAAHWGQEWAANYYAAYAKAFISQKVDEAAKKDALLDEADKFVAQMNALHPNSDEGQVLTAYVAYARMMVNPSSRWKTCLPVFNASLAKAKQVNPSNPRIYYLEGVPLFHKPKVWGGGPDKAKPDFEKAKELFARQDTTSILKPYWGEQDNNDYLSKCN</sequence>
<proteinExistence type="predicted"/>
<accession>A0A4V3GKN8</accession>